<feature type="region of interest" description="Disordered" evidence="1">
    <location>
        <begin position="22"/>
        <end position="48"/>
    </location>
</feature>
<dbReference type="OMA" id="YSHWGYS"/>
<feature type="compositionally biased region" description="Basic and acidic residues" evidence="1">
    <location>
        <begin position="938"/>
        <end position="952"/>
    </location>
</feature>
<dbReference type="AlphaFoldDB" id="K0T0P4"/>
<reference evidence="2 3" key="1">
    <citation type="journal article" date="2012" name="Genome Biol.">
        <title>Genome and low-iron response of an oceanic diatom adapted to chronic iron limitation.</title>
        <authorList>
            <person name="Lommer M."/>
            <person name="Specht M."/>
            <person name="Roy A.S."/>
            <person name="Kraemer L."/>
            <person name="Andreson R."/>
            <person name="Gutowska M.A."/>
            <person name="Wolf J."/>
            <person name="Bergner S.V."/>
            <person name="Schilhabel M.B."/>
            <person name="Klostermeier U.C."/>
            <person name="Beiko R.G."/>
            <person name="Rosenstiel P."/>
            <person name="Hippler M."/>
            <person name="Laroche J."/>
        </authorList>
    </citation>
    <scope>NUCLEOTIDE SEQUENCE [LARGE SCALE GENOMIC DNA]</scope>
    <source>
        <strain evidence="2 3">CCMP1005</strain>
    </source>
</reference>
<evidence type="ECO:0000313" key="3">
    <source>
        <dbReference type="Proteomes" id="UP000266841"/>
    </source>
</evidence>
<comment type="caution">
    <text evidence="2">The sequence shown here is derived from an EMBL/GenBank/DDBJ whole genome shotgun (WGS) entry which is preliminary data.</text>
</comment>
<dbReference type="OrthoDB" id="2110753at2759"/>
<evidence type="ECO:0000313" key="2">
    <source>
        <dbReference type="EMBL" id="EJK71280.1"/>
    </source>
</evidence>
<dbReference type="Proteomes" id="UP000266841">
    <property type="component" value="Unassembled WGS sequence"/>
</dbReference>
<keyword evidence="3" id="KW-1185">Reference proteome</keyword>
<organism evidence="2 3">
    <name type="scientific">Thalassiosira oceanica</name>
    <name type="common">Marine diatom</name>
    <dbReference type="NCBI Taxonomy" id="159749"/>
    <lineage>
        <taxon>Eukaryota</taxon>
        <taxon>Sar</taxon>
        <taxon>Stramenopiles</taxon>
        <taxon>Ochrophyta</taxon>
        <taxon>Bacillariophyta</taxon>
        <taxon>Coscinodiscophyceae</taxon>
        <taxon>Thalassiosirophycidae</taxon>
        <taxon>Thalassiosirales</taxon>
        <taxon>Thalassiosiraceae</taxon>
        <taxon>Thalassiosira</taxon>
    </lineage>
</organism>
<dbReference type="EMBL" id="AGNL01007438">
    <property type="protein sequence ID" value="EJK71280.1"/>
    <property type="molecule type" value="Genomic_DNA"/>
</dbReference>
<proteinExistence type="predicted"/>
<name>K0T0P4_THAOC</name>
<gene>
    <name evidence="2" type="ORF">THAOC_07304</name>
</gene>
<evidence type="ECO:0000256" key="1">
    <source>
        <dbReference type="SAM" id="MobiDB-lite"/>
    </source>
</evidence>
<sequence length="1127" mass="126297">MAEYDTAHSKFGGCGVLPGACRSRRASPRSRRDRGGAGERAGRRRKEETVTWRTPVDAWRQTFGKQPLYLSTIALWLPWSTITTSNRTIQPQRLDAFIWLTWPYAGVRGHRGGTTAAAATLPVNMRSKQRPRPSSTQCIGAILALGIVCILLSTFKTDVPTARHEQLGSQVAETVDRAETRYNPYTRKSKNRLAIIIPYLPDADGAPTFPPYFDLFTTSAAGSADKIDFLIFHCFVPPSLMPNEDALPANVKLIDMNEDSKKCGLSRLFTRVTDERQKNNEMKITLEKLTGMLSTQIIDYPYILVEYKPAFGHIFADYIEDYSHWGYSDLDVVFGDVTRWIDDDEWNGYDIVTYGFGDQDRLYLRGQFTFHRNDPMYINQIWRHCRYLSKMDVRYATKHIKFESAEGCYSQAVISRKDIKVKWAVKAFTDVGEKSPIYTQGVYLSFGSPPSLTSSISYHPKSVLYTASSVETGASLLRLSSMWFEDKSKHPKYLERKLPIQKLVGERTQVETYRMLQNKGVKVDEEIKCMYWAPATYQLDICTVEGNVASDDVITLEHGVLYKQKFQERQNKLFPDGIKSFPFFHFQEWKRVYRRTELLPVQNARRSSHGLVVTKEGVLPMLSISHSKVWNFKSTTLASAWVNSDTGASLTKPSSNQFCLTSAPKTYPKGATLCELAAAWPQPEANKTINFDSTYLASVNILRQFRGGTKVRGDKAKSSTWWDTKHIDANGDVTLALTVQISEHHMMDKETLKGMLAAADSNIFAWGTAQPCVLLIYLQSEKRDVHFTSSVQLIKEIFGHDGLHLKNTLVAIVDAYEPSASRKALLNMATSAAPTRWVVSGIEVERGLILSSEASVYAARQAKAYSDLPGHAFVLPQFASNRDAEDRSSYDGRLIFDSIGAELLPSIRDLKSMTSNLAIYDCVACSGDDANDEDDDAVKEKPGSSSSEERSAEQQLEDLWWDMSIAEVYGTAGGFKGDAKTSLSAMAKTHDRLEVALISLLDRRGDHKDYLRSFGKSPIILVDRLGPHEQMRTLDLAPETEEFGGRSCFNLLRLAQLATLGYKISVLPGAFAASFPKSRNALCTEAMKSHHSCGCDIESDEVTREVLQDEAKRVGKLAVFQTEAAML</sequence>
<feature type="region of interest" description="Disordered" evidence="1">
    <location>
        <begin position="931"/>
        <end position="952"/>
    </location>
</feature>
<feature type="compositionally biased region" description="Basic and acidic residues" evidence="1">
    <location>
        <begin position="33"/>
        <end position="48"/>
    </location>
</feature>
<dbReference type="InterPro" id="IPR046733">
    <property type="entry name" value="DUF6625"/>
</dbReference>
<feature type="compositionally biased region" description="Basic residues" evidence="1">
    <location>
        <begin position="22"/>
        <end position="32"/>
    </location>
</feature>
<dbReference type="eggNOG" id="ENOG502S1KX">
    <property type="taxonomic scope" value="Eukaryota"/>
</dbReference>
<dbReference type="Pfam" id="PF20330">
    <property type="entry name" value="DUF6625"/>
    <property type="match status" value="1"/>
</dbReference>
<accession>K0T0P4</accession>
<protein>
    <submittedName>
        <fullName evidence="2">Uncharacterized protein</fullName>
    </submittedName>
</protein>